<dbReference type="EMBL" id="QAOQ01000007">
    <property type="protein sequence ID" value="PTQ94111.1"/>
    <property type="molecule type" value="Genomic_DNA"/>
</dbReference>
<comment type="caution">
    <text evidence="1">The sequence shown here is derived from an EMBL/GenBank/DDBJ whole genome shotgun (WGS) entry which is preliminary data.</text>
</comment>
<gene>
    <name evidence="1" type="ORF">C8P68_107176</name>
</gene>
<reference evidence="1 2" key="1">
    <citation type="submission" date="2018-04" db="EMBL/GenBank/DDBJ databases">
        <title>Genomic Encyclopedia of Archaeal and Bacterial Type Strains, Phase II (KMG-II): from individual species to whole genera.</title>
        <authorList>
            <person name="Goeker M."/>
        </authorList>
    </citation>
    <scope>NUCLEOTIDE SEQUENCE [LARGE SCALE GENOMIC DNA]</scope>
    <source>
        <strain evidence="1 2">DSM 26809</strain>
    </source>
</reference>
<proteinExistence type="predicted"/>
<accession>A0A2T5J6L9</accession>
<dbReference type="InterPro" id="IPR006311">
    <property type="entry name" value="TAT_signal"/>
</dbReference>
<sequence>MSKLTMPQSLGADVSRRHFIKLAGVSVAGLSISGLAFAAAGGVSIISDPVDGVAASAAAQWAILELTKSLTAKNIKVQHVKSVSEAAAGNLLILAAGSTSVQTLLKAANATMPATSEALALVPVKFKGRPVLLAAGHDERGLVYALLELADRVKYAASPLASLHQTKAVIEKPANRVRSLNRLFVSNVEDKPWFNDKQMWPEYLTMLATQRYNKFNLSLGIGYDNLQNVIDAYFLFAYPFLMDVPGFNVHVPELADSERDNNLRMLRYISEETVKRGMQFQLGLWMHGYEWLHSPNPNYNIKGLNKENHAAYCGAAVKALLKACPAISGITLRIHGEAGVAEGSYDFWKTIFQGVADCGRVVSIDMHAKGIDDEMLNTALSVGVPITVTPKYWAEHMGMPYHQTDIRKEEIPVPSKKANGMYNLSSGSRSFTRYGYGDLLKEDRKYDIVHRIWPGTQRLLLWGDPLTGAAQSRAFSFCGSAGVELMEPLSFKGRRGSGIAGDRCGYADASLKPHWDWQKYEYSLRVFGRTLYNPDTDADVWHRYLKHQFGAGADGVGKALASATRILPTITTAHDPSAGNNNYWPEMYTNQGISRPEVKNPYYDTPKPAVFGLTSPLDPLMFSTVNECADELLKTSRSGKYSPIDVATWLENHALNAEQGLKDADAKVLNKNSAEYRRMTVDVWMQIGLGRFFAAKMRSGVLFGIYQQSGDYEALQQALKLYRTARQHWADLAERARNVYQKDVTAGPEAFLRGHWLDRLPAIDDDIAFMAKMLNEAKKPEGARAPHAEAAIVTCITPALPHLVTANHQAPSHFKPGDTLPVTIKFEKVPQSVQLCYRHVNQGERFQSVDMLLEGVTGKATIPAEYTNSPYPLQYYFKVNQLPETTINYPGLGSHLIDQPYFVVRRG</sequence>
<protein>
    <recommendedName>
        <fullName evidence="3">Glycosyl hydrolase family 67</fullName>
    </recommendedName>
</protein>
<evidence type="ECO:0008006" key="3">
    <source>
        <dbReference type="Google" id="ProtNLM"/>
    </source>
</evidence>
<name>A0A2T5J6L9_9SPHI</name>
<evidence type="ECO:0000313" key="2">
    <source>
        <dbReference type="Proteomes" id="UP000244168"/>
    </source>
</evidence>
<dbReference type="AlphaFoldDB" id="A0A2T5J6L9"/>
<keyword evidence="2" id="KW-1185">Reference proteome</keyword>
<dbReference type="Proteomes" id="UP000244168">
    <property type="component" value="Unassembled WGS sequence"/>
</dbReference>
<dbReference type="RefSeq" id="WP_211309858.1">
    <property type="nucleotide sequence ID" value="NZ_CP160205.1"/>
</dbReference>
<dbReference type="PROSITE" id="PS51318">
    <property type="entry name" value="TAT"/>
    <property type="match status" value="1"/>
</dbReference>
<evidence type="ECO:0000313" key="1">
    <source>
        <dbReference type="EMBL" id="PTQ94111.1"/>
    </source>
</evidence>
<organism evidence="1 2">
    <name type="scientific">Mucilaginibacter yixingensis</name>
    <dbReference type="NCBI Taxonomy" id="1295612"/>
    <lineage>
        <taxon>Bacteria</taxon>
        <taxon>Pseudomonadati</taxon>
        <taxon>Bacteroidota</taxon>
        <taxon>Sphingobacteriia</taxon>
        <taxon>Sphingobacteriales</taxon>
        <taxon>Sphingobacteriaceae</taxon>
        <taxon>Mucilaginibacter</taxon>
    </lineage>
</organism>